<sequence length="2584" mass="288324">MSQTISGYPVADAKSPHDRLILALVGRIRNKLPHNSGLSIIDMETDETMQHSMETLIQVAQHRLDFFAWSLSEMLQKMIKPSQPGTSGNPPIDILMSQLYVLKILTAALTRRWVNHRDEIAAARDDVPPRSHASWVDPPPLEEPVARYILSVMMLILRQTYTPVRPIHALGHTRTGSFPNFQAIDMRGAKETTGAMYNTLYPLTPRRFPRNTVPSGPDRPMMIGESSIPPSAFVISATSFHITESPATILWLIHQFAGRVIFHLSASNWPVVSTKIRQKIHQFANGSDDRLDVMDIQLMAHSAMDRNKLLVILHAELSSLLVNMGEEAQNAVSIALRVAIRTWCDVHPSEYRSVIAQKTRMEGAPERVFDKLYALSLSEHADKGALWPTLTALLAISPDRLNVLSAEAYDAHPKKARFIPPLSRNMASPSTHLSELAMSNMMDFCQAATHATSTLNSSPLRTYAFELVEDLHKLLFEPSAPRKAFYDFKGPLNGVLYCNMLVHIFRFKPSVAVKTVFPRCLDPERSDAVNLCAIDAILTILIEIPSTPLRLSFEHCLRHVFCVAVKKLSAAPESSSRQFGQLSRVVDNWTSDPTLTDTEHIILGILALSRLDYRLLFWGASPTDPENIPENLASLLRPSCHIALRRAVSKGYVDIAGQILRAAAGSMTPELTLAASMVYVSVISKHSDPKSPAVQVFEDAAASSEILALLYLASGRNDSVHLASDMLGLLGRAETLGLTSYHKYLSPVNCRKRVAAYVELAGSVGSNLGARRLLFLSTSALQKRIRGIIRGISFPFILLAAAWVEAYGRWQSLTSVILKSSSNSQSEYFPEWKNLTLFLASMASCCSPLENIPELNAKIRRTLPSRLHFVTEGSPDGHIREFLREVEEFLFSDTLSIREVAKEALGSELSPQLFPDLFTLIDSRISSTFQDNVPEWDGPEIILVDQTISVLKCVFDRIEPSPEMSSTPVDVGKLDLALSIQHLTPFLNRSSNNNKAFHVKIKFCNMLDSLFAKKGRLTLRKENYLRNILLEIISGWTSDNFPPEVLAHRETNMRIVNELDLACLNIIVVITQGLPLQVVDGVNSSLDTAHVQSRLFYRFFSFFTLIIDRWLRNGREREMLKPLSQRDHTLLWERSVMGITNLLEANMEAGLVHCLRLSYHDDARIRAIFLNIFTKIMNAGTHLKVGSGASKASHHNSTLCEASDPYLLLALMIIDHCSPAKQADMIEVLFNVFNTRRSLMELLKAVVDQEIERSQNYVSLFRGNDMRNRLLTAFTRKHGYQYLHKVVNPLLEIMLTKPSGYSYQIERSLCKDDEEHAQNLEHVRVITEAFLNVVVESMNIIPPYVAHLSASEEKGGSGQEKDALSPAIGSFIFLRFINPAITQPESVDITIPPDDFAKILPGLKLVAKIVQNLANNVLFGKEQRMLPFNRFLNEHIGQVTRFVHRLLSPTWQTEDVDLDAYVGTPYDETDEMILCNFFSANANIVGKELLGASGRRHTGVSNSLGKVTWDVLCGTLVDVPKPPVLTLPTEDEARNHKMYLSFLLRNANRYTAPVEDIFQELPNPPLGPDGQPVSGLPSFDTWSESVDLHVLAIHIFRNVTAGYARKYHLILDCTCFSASSEIPITWFQEFLEIAPFDLLSNMLSVRIVNPNRLAQRFLRKLHFLLAGFPISREVLATSSISEEFISQYPGLLLPPSEKLGPEQHFVGVFKNVCLLDERRIPTLVSLTFEPSFLRMTTNSLHLLYPTLKAHLTDFIYYADVDDIFRSRDQTSEFIVRRGDEYLVMDSPESEEIIKALRIAKGRSKSVRPGFARRSLIAGDLSAIMLNLGLINVSHSDPTLRSAAFDLLCAVSARLKYADVHLLRTKSAFTPSDPAAFATHFSEALARHAPGLTLDFISEFSIGYDESSSFRWQKTICLLYISPWIRNLSHFQDPSHILYDRSDEKLRSAVRILIDITVRDLDFTTLVHHCIWMEVAKLDTRVINGLILDELVKAASDAGFGTPACDAIANVFSILSSVNVKAKLLGRMRRATDVTDDSTWNELNCLCRICLIAFYNTRAPVQTQLFVPELAHLITLLAGTGPLLMKTTVYGILINLIQSLCAARWSDPDSIDALTAMLDRCSENQVLGMFGLERVTRLSNEYALLSDSDTLDVEALEGISSILLQIIDLGAQTTGLANTWRARWMSLATSSAFQLAPYTQARAFVVVGSLSSVSVDDDLLYQILVAFQLALTNARENNMLVVISMIRCLHRLASGLPQESRGLPPLVWLAIALIQSSFSSLYAESARLLQQTLEILYREGPYSKLDIVSVFRNARYSLESVSIQIDQVVGLSFETDFSMALATTVFKGLRYPPTSVAARELLYTLLRIGTSSLAVDESTTFQPVPPTVIGYFLALLPVCTNRQSFAQLVRLAGATPDWLEFIGGEAEEHFRVPFRIFGIRDNNTALLVITFIIGMLNSADSALEREVMFALLADASIEFPSVIAIVFESMTDKINEAFTNCNDPPILQILGTICNATANEAGFSASDSSSALDVDITHASRRHLRELDRVGMQGMLTHHQFVQADASVHMINWVSELVSCILASF</sequence>
<dbReference type="InterPro" id="IPR001936">
    <property type="entry name" value="RasGAP_dom"/>
</dbReference>
<feature type="domain" description="Ras-GAP" evidence="3">
    <location>
        <begin position="1221"/>
        <end position="1415"/>
    </location>
</feature>
<dbReference type="InterPro" id="IPR036865">
    <property type="entry name" value="CRAL-TRIO_dom_sf"/>
</dbReference>
<dbReference type="Pfam" id="PF00616">
    <property type="entry name" value="RasGAP"/>
    <property type="match status" value="1"/>
</dbReference>
<protein>
    <recommendedName>
        <fullName evidence="3">Ras-GAP domain-containing protein</fullName>
    </recommendedName>
</protein>
<dbReference type="InterPro" id="IPR016024">
    <property type="entry name" value="ARM-type_fold"/>
</dbReference>
<dbReference type="Proteomes" id="UP000886523">
    <property type="component" value="Unassembled WGS sequence"/>
</dbReference>
<dbReference type="GO" id="GO:0005096">
    <property type="term" value="F:GTPase activator activity"/>
    <property type="evidence" value="ECO:0007669"/>
    <property type="project" value="UniProtKB-KW"/>
</dbReference>
<proteinExistence type="predicted"/>
<organism evidence="4 5">
    <name type="scientific">Hydnum rufescens UP504</name>
    <dbReference type="NCBI Taxonomy" id="1448309"/>
    <lineage>
        <taxon>Eukaryota</taxon>
        <taxon>Fungi</taxon>
        <taxon>Dikarya</taxon>
        <taxon>Basidiomycota</taxon>
        <taxon>Agaricomycotina</taxon>
        <taxon>Agaricomycetes</taxon>
        <taxon>Cantharellales</taxon>
        <taxon>Hydnaceae</taxon>
        <taxon>Hydnum</taxon>
    </lineage>
</organism>
<gene>
    <name evidence="4" type="ORF">BS47DRAFT_1291819</name>
</gene>
<dbReference type="OrthoDB" id="28245at2759"/>
<accession>A0A9P6B3M9</accession>
<comment type="caution">
    <text evidence="4">The sequence shown here is derived from an EMBL/GenBank/DDBJ whole genome shotgun (WGS) entry which is preliminary data.</text>
</comment>
<dbReference type="InterPro" id="IPR039360">
    <property type="entry name" value="Ras_GTPase"/>
</dbReference>
<name>A0A9P6B3M9_9AGAM</name>
<dbReference type="Gene3D" id="1.10.506.10">
    <property type="entry name" value="GTPase Activation - p120gap, domain 1"/>
    <property type="match status" value="1"/>
</dbReference>
<dbReference type="InterPro" id="IPR011993">
    <property type="entry name" value="PH-like_dom_sf"/>
</dbReference>
<dbReference type="PANTHER" id="PTHR10194:SF142">
    <property type="entry name" value="NEUROFIBROMIN"/>
    <property type="match status" value="1"/>
</dbReference>
<evidence type="ECO:0000256" key="1">
    <source>
        <dbReference type="ARBA" id="ARBA00022468"/>
    </source>
</evidence>
<dbReference type="PANTHER" id="PTHR10194">
    <property type="entry name" value="RAS GTPASE-ACTIVATING PROTEINS"/>
    <property type="match status" value="1"/>
</dbReference>
<dbReference type="SMART" id="SM00323">
    <property type="entry name" value="RasGAP"/>
    <property type="match status" value="1"/>
</dbReference>
<dbReference type="Gene3D" id="2.30.29.30">
    <property type="entry name" value="Pleckstrin-homology domain (PH domain)/Phosphotyrosine-binding domain (PTB)"/>
    <property type="match status" value="1"/>
</dbReference>
<dbReference type="Gene3D" id="3.40.525.10">
    <property type="entry name" value="CRAL-TRIO lipid binding domain"/>
    <property type="match status" value="1"/>
</dbReference>
<evidence type="ECO:0000313" key="4">
    <source>
        <dbReference type="EMBL" id="KAF9516782.1"/>
    </source>
</evidence>
<reference evidence="4" key="1">
    <citation type="journal article" date="2020" name="Nat. Commun.">
        <title>Large-scale genome sequencing of mycorrhizal fungi provides insights into the early evolution of symbiotic traits.</title>
        <authorList>
            <person name="Miyauchi S."/>
            <person name="Kiss E."/>
            <person name="Kuo A."/>
            <person name="Drula E."/>
            <person name="Kohler A."/>
            <person name="Sanchez-Garcia M."/>
            <person name="Morin E."/>
            <person name="Andreopoulos B."/>
            <person name="Barry K.W."/>
            <person name="Bonito G."/>
            <person name="Buee M."/>
            <person name="Carver A."/>
            <person name="Chen C."/>
            <person name="Cichocki N."/>
            <person name="Clum A."/>
            <person name="Culley D."/>
            <person name="Crous P.W."/>
            <person name="Fauchery L."/>
            <person name="Girlanda M."/>
            <person name="Hayes R.D."/>
            <person name="Keri Z."/>
            <person name="LaButti K."/>
            <person name="Lipzen A."/>
            <person name="Lombard V."/>
            <person name="Magnuson J."/>
            <person name="Maillard F."/>
            <person name="Murat C."/>
            <person name="Nolan M."/>
            <person name="Ohm R.A."/>
            <person name="Pangilinan J."/>
            <person name="Pereira M.F."/>
            <person name="Perotto S."/>
            <person name="Peter M."/>
            <person name="Pfister S."/>
            <person name="Riley R."/>
            <person name="Sitrit Y."/>
            <person name="Stielow J.B."/>
            <person name="Szollosi G."/>
            <person name="Zifcakova L."/>
            <person name="Stursova M."/>
            <person name="Spatafora J.W."/>
            <person name="Tedersoo L."/>
            <person name="Vaario L.M."/>
            <person name="Yamada A."/>
            <person name="Yan M."/>
            <person name="Wang P."/>
            <person name="Xu J."/>
            <person name="Bruns T."/>
            <person name="Baldrian P."/>
            <person name="Vilgalys R."/>
            <person name="Dunand C."/>
            <person name="Henrissat B."/>
            <person name="Grigoriev I.V."/>
            <person name="Hibbett D."/>
            <person name="Nagy L.G."/>
            <person name="Martin F.M."/>
        </authorList>
    </citation>
    <scope>NUCLEOTIDE SEQUENCE</scope>
    <source>
        <strain evidence="4">UP504</strain>
    </source>
</reference>
<evidence type="ECO:0000256" key="2">
    <source>
        <dbReference type="ARBA" id="ARBA00022553"/>
    </source>
</evidence>
<dbReference type="EMBL" id="MU128936">
    <property type="protein sequence ID" value="KAF9516782.1"/>
    <property type="molecule type" value="Genomic_DNA"/>
</dbReference>
<dbReference type="InterPro" id="IPR008936">
    <property type="entry name" value="Rho_GTPase_activation_prot"/>
</dbReference>
<dbReference type="SUPFAM" id="SSF48371">
    <property type="entry name" value="ARM repeat"/>
    <property type="match status" value="1"/>
</dbReference>
<keyword evidence="5" id="KW-1185">Reference proteome</keyword>
<evidence type="ECO:0000313" key="5">
    <source>
        <dbReference type="Proteomes" id="UP000886523"/>
    </source>
</evidence>
<dbReference type="SUPFAM" id="SSF48350">
    <property type="entry name" value="GTPase activation domain, GAP"/>
    <property type="match status" value="1"/>
</dbReference>
<evidence type="ECO:0000259" key="3">
    <source>
        <dbReference type="PROSITE" id="PS50018"/>
    </source>
</evidence>
<keyword evidence="1" id="KW-0343">GTPase activation</keyword>
<dbReference type="PROSITE" id="PS50018">
    <property type="entry name" value="RAS_GTPASE_ACTIV_2"/>
    <property type="match status" value="1"/>
</dbReference>
<keyword evidence="2" id="KW-0597">Phosphoprotein</keyword>